<gene>
    <name evidence="8" type="ORF">RB24_24395</name>
</gene>
<dbReference type="PANTHER" id="PTHR10491">
    <property type="entry name" value="DTDP-4-DEHYDRORHAMNOSE REDUCTASE"/>
    <property type="match status" value="1"/>
</dbReference>
<evidence type="ECO:0000256" key="6">
    <source>
        <dbReference type="RuleBase" id="RU364082"/>
    </source>
</evidence>
<dbReference type="Gene3D" id="3.40.50.720">
    <property type="entry name" value="NAD(P)-binding Rossmann-like Domain"/>
    <property type="match status" value="1"/>
</dbReference>
<dbReference type="NCBIfam" id="TIGR01214">
    <property type="entry name" value="rmlD"/>
    <property type="match status" value="1"/>
</dbReference>
<evidence type="ECO:0000313" key="8">
    <source>
        <dbReference type="EMBL" id="RAM61651.1"/>
    </source>
</evidence>
<dbReference type="EMBL" id="JUGD01000035">
    <property type="protein sequence ID" value="RAM61651.1"/>
    <property type="molecule type" value="Genomic_DNA"/>
</dbReference>
<dbReference type="InterPro" id="IPR029903">
    <property type="entry name" value="RmlD-like-bd"/>
</dbReference>
<dbReference type="InterPro" id="IPR005913">
    <property type="entry name" value="dTDP_dehydrorham_reduct"/>
</dbReference>
<comment type="cofactor">
    <cofactor evidence="6">
        <name>Mg(2+)</name>
        <dbReference type="ChEBI" id="CHEBI:18420"/>
    </cofactor>
    <text evidence="6">Binds 1 Mg(2+) ion per monomer.</text>
</comment>
<name>A0ABX9BV40_9BURK</name>
<keyword evidence="6" id="KW-0521">NADP</keyword>
<dbReference type="PANTHER" id="PTHR10491:SF4">
    <property type="entry name" value="METHIONINE ADENOSYLTRANSFERASE 2 SUBUNIT BETA"/>
    <property type="match status" value="1"/>
</dbReference>
<dbReference type="RefSeq" id="WP_112069957.1">
    <property type="nucleotide sequence ID" value="NZ_JUGD01000035.1"/>
</dbReference>
<dbReference type="Pfam" id="PF04321">
    <property type="entry name" value="RmlD_sub_bind"/>
    <property type="match status" value="1"/>
</dbReference>
<comment type="pathway">
    <text evidence="1 6">Carbohydrate biosynthesis; dTDP-L-rhamnose biosynthesis.</text>
</comment>
<dbReference type="InterPro" id="IPR036291">
    <property type="entry name" value="NAD(P)-bd_dom_sf"/>
</dbReference>
<sequence length="298" mass="31809">MRLVLFGKNGQVGWELQRSLAPLGELIDLSAQSADYCGDLADPIGISATIARLKPDVVVNAAAYTAVDKAESEADRARLINADAPAAMAAAAKACGALLVHYSTDYVFNGSGQQPWCEQDATDPLSVYGATKLAGEAAIRSSGCDYLILRTSWVYAARGSNFASTMVRLAGQRDRLGIVADQIGAPTSAELIADVSAHAIVACLADAEKQGVYHLTAAGSTSWADYARLVFDVMAALRSDFKIPVIEPIASNAYPTPARRPRNSRLDCSLLATTFHLTLPAWQQGVQRMLTERYGNQK</sequence>
<dbReference type="GO" id="GO:0008831">
    <property type="term" value="F:dTDP-4-dehydrorhamnose reductase activity"/>
    <property type="evidence" value="ECO:0007669"/>
    <property type="project" value="UniProtKB-EC"/>
</dbReference>
<dbReference type="NCBIfam" id="NF007440">
    <property type="entry name" value="PRK09987.1"/>
    <property type="match status" value="1"/>
</dbReference>
<dbReference type="SUPFAM" id="SSF51735">
    <property type="entry name" value="NAD(P)-binding Rossmann-fold domains"/>
    <property type="match status" value="1"/>
</dbReference>
<dbReference type="Proteomes" id="UP000248631">
    <property type="component" value="Unassembled WGS sequence"/>
</dbReference>
<evidence type="ECO:0000313" key="9">
    <source>
        <dbReference type="Proteomes" id="UP000248631"/>
    </source>
</evidence>
<evidence type="ECO:0000256" key="3">
    <source>
        <dbReference type="ARBA" id="ARBA00012929"/>
    </source>
</evidence>
<feature type="domain" description="RmlD-like substrate binding" evidence="7">
    <location>
        <begin position="1"/>
        <end position="292"/>
    </location>
</feature>
<dbReference type="EC" id="1.1.1.133" evidence="3 6"/>
<proteinExistence type="inferred from homology"/>
<reference evidence="8 9" key="1">
    <citation type="submission" date="2014-12" db="EMBL/GenBank/DDBJ databases">
        <title>Complete genome sequence of Herbaspirillum rubrisubalbicans Os38.</title>
        <authorList>
            <person name="Chen M."/>
            <person name="An Q."/>
        </authorList>
    </citation>
    <scope>NUCLEOTIDE SEQUENCE [LARGE SCALE GENOMIC DNA]</scope>
    <source>
        <strain evidence="8 9">Os38</strain>
    </source>
</reference>
<comment type="similarity">
    <text evidence="2 6">Belongs to the dTDP-4-dehydrorhamnose reductase family.</text>
</comment>
<evidence type="ECO:0000259" key="7">
    <source>
        <dbReference type="Pfam" id="PF04321"/>
    </source>
</evidence>
<comment type="function">
    <text evidence="6">Catalyzes the reduction of dTDP-6-deoxy-L-lyxo-4-hexulose to yield dTDP-L-rhamnose.</text>
</comment>
<evidence type="ECO:0000256" key="4">
    <source>
        <dbReference type="ARBA" id="ARBA00017099"/>
    </source>
</evidence>
<protein>
    <recommendedName>
        <fullName evidence="4 6">dTDP-4-dehydrorhamnose reductase</fullName>
        <ecNumber evidence="3 6">1.1.1.133</ecNumber>
    </recommendedName>
</protein>
<comment type="catalytic activity">
    <reaction evidence="5 6">
        <text>dTDP-beta-L-rhamnose + NADP(+) = dTDP-4-dehydro-beta-L-rhamnose + NADPH + H(+)</text>
        <dbReference type="Rhea" id="RHEA:21796"/>
        <dbReference type="ChEBI" id="CHEBI:15378"/>
        <dbReference type="ChEBI" id="CHEBI:57510"/>
        <dbReference type="ChEBI" id="CHEBI:57783"/>
        <dbReference type="ChEBI" id="CHEBI:58349"/>
        <dbReference type="ChEBI" id="CHEBI:62830"/>
        <dbReference type="EC" id="1.1.1.133"/>
    </reaction>
</comment>
<accession>A0ABX9BV40</accession>
<dbReference type="Gene3D" id="3.90.25.10">
    <property type="entry name" value="UDP-galactose 4-epimerase, domain 1"/>
    <property type="match status" value="1"/>
</dbReference>
<evidence type="ECO:0000256" key="5">
    <source>
        <dbReference type="ARBA" id="ARBA00048200"/>
    </source>
</evidence>
<organism evidence="8 9">
    <name type="scientific">Herbaspirillum rubrisubalbicans</name>
    <dbReference type="NCBI Taxonomy" id="80842"/>
    <lineage>
        <taxon>Bacteria</taxon>
        <taxon>Pseudomonadati</taxon>
        <taxon>Pseudomonadota</taxon>
        <taxon>Betaproteobacteria</taxon>
        <taxon>Burkholderiales</taxon>
        <taxon>Oxalobacteraceae</taxon>
        <taxon>Herbaspirillum</taxon>
    </lineage>
</organism>
<keyword evidence="6 8" id="KW-0560">Oxidoreductase</keyword>
<comment type="caution">
    <text evidence="8">The sequence shown here is derived from an EMBL/GenBank/DDBJ whole genome shotgun (WGS) entry which is preliminary data.</text>
</comment>
<evidence type="ECO:0000256" key="1">
    <source>
        <dbReference type="ARBA" id="ARBA00004781"/>
    </source>
</evidence>
<dbReference type="CDD" id="cd05254">
    <property type="entry name" value="dTDP_HR_like_SDR_e"/>
    <property type="match status" value="1"/>
</dbReference>
<evidence type="ECO:0000256" key="2">
    <source>
        <dbReference type="ARBA" id="ARBA00010944"/>
    </source>
</evidence>
<keyword evidence="9" id="KW-1185">Reference proteome</keyword>